<organism evidence="1 2">
    <name type="scientific">Pseudotamlana haliotis</name>
    <dbReference type="NCBI Taxonomy" id="2614804"/>
    <lineage>
        <taxon>Bacteria</taxon>
        <taxon>Pseudomonadati</taxon>
        <taxon>Bacteroidota</taxon>
        <taxon>Flavobacteriia</taxon>
        <taxon>Flavobacteriales</taxon>
        <taxon>Flavobacteriaceae</taxon>
        <taxon>Pseudotamlana</taxon>
    </lineage>
</organism>
<evidence type="ECO:0000313" key="2">
    <source>
        <dbReference type="Proteomes" id="UP000441333"/>
    </source>
</evidence>
<proteinExistence type="predicted"/>
<gene>
    <name evidence="1" type="ORF">F6U93_07190</name>
</gene>
<dbReference type="Proteomes" id="UP000441333">
    <property type="component" value="Unassembled WGS sequence"/>
</dbReference>
<dbReference type="AlphaFoldDB" id="A0A6N6MEU7"/>
<evidence type="ECO:0000313" key="1">
    <source>
        <dbReference type="EMBL" id="KAB1068269.1"/>
    </source>
</evidence>
<dbReference type="EMBL" id="WAAT01000038">
    <property type="protein sequence ID" value="KAB1068269.1"/>
    <property type="molecule type" value="Genomic_DNA"/>
</dbReference>
<dbReference type="RefSeq" id="WP_150938302.1">
    <property type="nucleotide sequence ID" value="NZ_WAAT01000038.1"/>
</dbReference>
<name>A0A6N6MEU7_9FLAO</name>
<reference evidence="1 2" key="1">
    <citation type="submission" date="2019-09" db="EMBL/GenBank/DDBJ databases">
        <authorList>
            <person name="Cao W.R."/>
        </authorList>
    </citation>
    <scope>NUCLEOTIDE SEQUENCE [LARGE SCALE GENOMIC DNA]</scope>
    <source>
        <strain evidence="1 2">B1N29</strain>
    </source>
</reference>
<protein>
    <submittedName>
        <fullName evidence="1">Uncharacterized protein</fullName>
    </submittedName>
</protein>
<sequence>MDANTVHTIFKALPTEEQIRLYTLISKDVAPIQNKKKPRRTKPKIISDEACRNHLLESLFNVKLKKS</sequence>
<keyword evidence="2" id="KW-1185">Reference proteome</keyword>
<comment type="caution">
    <text evidence="1">The sequence shown here is derived from an EMBL/GenBank/DDBJ whole genome shotgun (WGS) entry which is preliminary data.</text>
</comment>
<accession>A0A6N6MEU7</accession>